<name>A0A7R9V869_9CHLO</name>
<dbReference type="EMBL" id="HBEC01015773">
    <property type="protein sequence ID" value="CAD8287310.1"/>
    <property type="molecule type" value="Transcribed_RNA"/>
</dbReference>
<feature type="domain" description="CobW C-terminal" evidence="2">
    <location>
        <begin position="384"/>
        <end position="521"/>
    </location>
</feature>
<reference evidence="3" key="1">
    <citation type="submission" date="2021-01" db="EMBL/GenBank/DDBJ databases">
        <authorList>
            <person name="Corre E."/>
            <person name="Pelletier E."/>
            <person name="Niang G."/>
            <person name="Scheremetjew M."/>
            <person name="Finn R."/>
            <person name="Kale V."/>
            <person name="Holt S."/>
            <person name="Cochrane G."/>
            <person name="Meng A."/>
            <person name="Brown T."/>
            <person name="Cohen L."/>
        </authorList>
    </citation>
    <scope>NUCLEOTIDE SEQUENCE</scope>
    <source>
        <strain evidence="3">CCMP219</strain>
    </source>
</reference>
<dbReference type="SUPFAM" id="SSF52540">
    <property type="entry name" value="P-loop containing nucleoside triphosphate hydrolases"/>
    <property type="match status" value="1"/>
</dbReference>
<evidence type="ECO:0000256" key="1">
    <source>
        <dbReference type="SAM" id="MobiDB-lite"/>
    </source>
</evidence>
<gene>
    <name evidence="3" type="ORF">CEUR00632_LOCUS7349</name>
</gene>
<feature type="region of interest" description="Disordered" evidence="1">
    <location>
        <begin position="264"/>
        <end position="291"/>
    </location>
</feature>
<dbReference type="InterPro" id="IPR003495">
    <property type="entry name" value="CobW/HypB/UreG_nucleotide-bd"/>
</dbReference>
<dbReference type="CDD" id="cd03112">
    <property type="entry name" value="CobW-like"/>
    <property type="match status" value="1"/>
</dbReference>
<dbReference type="AlphaFoldDB" id="A0A7R9V869"/>
<dbReference type="PANTHER" id="PTHR43603:SF1">
    <property type="entry name" value="ZINC-REGULATED GTPASE METALLOPROTEIN ACTIVATOR 1"/>
    <property type="match status" value="1"/>
</dbReference>
<dbReference type="PANTHER" id="PTHR43603">
    <property type="entry name" value="COBW DOMAIN-CONTAINING PROTEIN DDB_G0274527"/>
    <property type="match status" value="1"/>
</dbReference>
<protein>
    <recommendedName>
        <fullName evidence="2">CobW C-terminal domain-containing protein</fullName>
    </recommendedName>
</protein>
<proteinExistence type="predicted"/>
<evidence type="ECO:0000313" key="3">
    <source>
        <dbReference type="EMBL" id="CAD8287310.1"/>
    </source>
</evidence>
<evidence type="ECO:0000259" key="2">
    <source>
        <dbReference type="SMART" id="SM00833"/>
    </source>
</evidence>
<feature type="compositionally biased region" description="Basic and acidic residues" evidence="1">
    <location>
        <begin position="266"/>
        <end position="291"/>
    </location>
</feature>
<organism evidence="3">
    <name type="scientific">Chlamydomonas euryale</name>
    <dbReference type="NCBI Taxonomy" id="1486919"/>
    <lineage>
        <taxon>Eukaryota</taxon>
        <taxon>Viridiplantae</taxon>
        <taxon>Chlorophyta</taxon>
        <taxon>core chlorophytes</taxon>
        <taxon>Chlorophyceae</taxon>
        <taxon>CS clade</taxon>
        <taxon>Chlamydomonadales</taxon>
        <taxon>Chlamydomonadaceae</taxon>
        <taxon>Chlamydomonas</taxon>
    </lineage>
</organism>
<feature type="compositionally biased region" description="Basic and acidic residues" evidence="1">
    <location>
        <begin position="350"/>
        <end position="359"/>
    </location>
</feature>
<dbReference type="Pfam" id="PF02492">
    <property type="entry name" value="cobW"/>
    <property type="match status" value="1"/>
</dbReference>
<sequence length="555" mass="61372">MGKTPVTMLSGFLGAGKTTLLRHVLEKSTEKIACIVNDVASINIDAKLVRNDRNRGRDAAINTTSDLADTIELQNGCACCSLQDELFASFEKVLALGEKRGEPYARIILENSGVAEPQNLRDKFAEAEASGHPVMDHLELDTMVTVVDAGSFIKDYASRAPLASRPELGEGGTLRPVVDLLVEQVECADFVVLNKTDMLPNEEQLEQLVSIVSTLNPLATVIPCQQGKVSIEAVFGSGAHGVMSKLNVEGQHRGAVAAAKGAKTAAAHDHARHDHGHDHDHAEGSCKAHKAEHDHEHCHSHDHSQADRDHVHNEDCGNACEAGHDHSHAHGHSHGNAHAEEEKLHDGCKACEAGHDHNHDHTHHHSHGHKQEHSETTAAKRFGIYNFVYCRRRPFHPQRLKDMVLKWLPVTHNQAIDGESPALGDSPIKSVLRSKGFMWMSNSHTTAYYWSHAGQHFEIRDEGDWWVAVPDDEWPEDEAQRDVVLQDFDKGSSHGDRRQEIVFIGVGMNEQSIVAQLDGALLTDEEMDKYVQRWSTHADPEHPAFEQLRKKPKPA</sequence>
<accession>A0A7R9V869</accession>
<dbReference type="SUPFAM" id="SSF90002">
    <property type="entry name" value="Hypothetical protein YjiA, C-terminal domain"/>
    <property type="match status" value="1"/>
</dbReference>
<dbReference type="InterPro" id="IPR027417">
    <property type="entry name" value="P-loop_NTPase"/>
</dbReference>
<dbReference type="InterPro" id="IPR011629">
    <property type="entry name" value="CobW-like_C"/>
</dbReference>
<dbReference type="SMART" id="SM00833">
    <property type="entry name" value="CobW_C"/>
    <property type="match status" value="1"/>
</dbReference>
<dbReference type="InterPro" id="IPR051927">
    <property type="entry name" value="Zn_Chap_cDPG_Synth"/>
</dbReference>
<feature type="region of interest" description="Disordered" evidence="1">
    <location>
        <begin position="350"/>
        <end position="375"/>
    </location>
</feature>
<dbReference type="Pfam" id="PF07683">
    <property type="entry name" value="CobW_C"/>
    <property type="match status" value="1"/>
</dbReference>
<dbReference type="Gene3D" id="3.40.50.300">
    <property type="entry name" value="P-loop containing nucleotide triphosphate hydrolases"/>
    <property type="match status" value="1"/>
</dbReference>